<gene>
    <name evidence="2" type="ORF">SDC9_114546</name>
</gene>
<dbReference type="SUPFAM" id="SSF69572">
    <property type="entry name" value="Activating enzymes of the ubiquitin-like proteins"/>
    <property type="match status" value="1"/>
</dbReference>
<dbReference type="PANTHER" id="PTHR43267:SF1">
    <property type="entry name" value="TRNA THREONYLCARBAMOYLADENOSINE DEHYDRATASE"/>
    <property type="match status" value="1"/>
</dbReference>
<dbReference type="Pfam" id="PF00899">
    <property type="entry name" value="ThiF"/>
    <property type="match status" value="1"/>
</dbReference>
<sequence length="219" mass="24318">MLARGGVETILIIDPDILSAGNLVRHTLSGNEIGEYKSVALAKRLSSSAPFADISSNNKKFPVEENEVNDLIEKYDVVIDCSADDEVIRALSLGYWSIEKLFISAFVGYKARSTYVYSHLGLQFPLQLFQSSLEPYLRRERAAWVDGGETIEGAGCWSPLFPARMDDLLLAASSTIKVLEELVEKFEIGTSLIIFKQIYEDNFQGLKRVNVPGNFGEKG</sequence>
<dbReference type="GO" id="GO:0061504">
    <property type="term" value="P:cyclic threonylcarbamoyladenosine biosynthetic process"/>
    <property type="evidence" value="ECO:0007669"/>
    <property type="project" value="TreeGrafter"/>
</dbReference>
<protein>
    <recommendedName>
        <fullName evidence="1">THIF-type NAD/FAD binding fold domain-containing protein</fullName>
    </recommendedName>
</protein>
<evidence type="ECO:0000313" key="2">
    <source>
        <dbReference type="EMBL" id="MPM67622.1"/>
    </source>
</evidence>
<comment type="caution">
    <text evidence="2">The sequence shown here is derived from an EMBL/GenBank/DDBJ whole genome shotgun (WGS) entry which is preliminary data.</text>
</comment>
<dbReference type="PANTHER" id="PTHR43267">
    <property type="entry name" value="TRNA THREONYLCARBAMOYLADENOSINE DEHYDRATASE"/>
    <property type="match status" value="1"/>
</dbReference>
<dbReference type="GO" id="GO:0008641">
    <property type="term" value="F:ubiquitin-like modifier activating enzyme activity"/>
    <property type="evidence" value="ECO:0007669"/>
    <property type="project" value="InterPro"/>
</dbReference>
<reference evidence="2" key="1">
    <citation type="submission" date="2019-08" db="EMBL/GenBank/DDBJ databases">
        <authorList>
            <person name="Kucharzyk K."/>
            <person name="Murdoch R.W."/>
            <person name="Higgins S."/>
            <person name="Loffler F."/>
        </authorList>
    </citation>
    <scope>NUCLEOTIDE SEQUENCE</scope>
</reference>
<dbReference type="Gene3D" id="3.40.50.720">
    <property type="entry name" value="NAD(P)-binding Rossmann-like Domain"/>
    <property type="match status" value="1"/>
</dbReference>
<accession>A0A645BQZ2</accession>
<dbReference type="InterPro" id="IPR035985">
    <property type="entry name" value="Ubiquitin-activating_enz"/>
</dbReference>
<organism evidence="2">
    <name type="scientific">bioreactor metagenome</name>
    <dbReference type="NCBI Taxonomy" id="1076179"/>
    <lineage>
        <taxon>unclassified sequences</taxon>
        <taxon>metagenomes</taxon>
        <taxon>ecological metagenomes</taxon>
    </lineage>
</organism>
<dbReference type="InterPro" id="IPR045886">
    <property type="entry name" value="ThiF/MoeB/HesA"/>
</dbReference>
<evidence type="ECO:0000259" key="1">
    <source>
        <dbReference type="Pfam" id="PF00899"/>
    </source>
</evidence>
<name>A0A645BQZ2_9ZZZZ</name>
<dbReference type="GO" id="GO:0061503">
    <property type="term" value="F:tRNA threonylcarbamoyladenosine dehydratase"/>
    <property type="evidence" value="ECO:0007669"/>
    <property type="project" value="TreeGrafter"/>
</dbReference>
<dbReference type="EMBL" id="VSSQ01021792">
    <property type="protein sequence ID" value="MPM67622.1"/>
    <property type="molecule type" value="Genomic_DNA"/>
</dbReference>
<feature type="domain" description="THIF-type NAD/FAD binding fold" evidence="1">
    <location>
        <begin position="1"/>
        <end position="91"/>
    </location>
</feature>
<dbReference type="AlphaFoldDB" id="A0A645BQZ2"/>
<proteinExistence type="predicted"/>
<dbReference type="InterPro" id="IPR000594">
    <property type="entry name" value="ThiF_NAD_FAD-bd"/>
</dbReference>